<keyword evidence="2" id="KW-0808">Transferase</keyword>
<dbReference type="Gene3D" id="3.30.420.40">
    <property type="match status" value="2"/>
</dbReference>
<evidence type="ECO:0000256" key="7">
    <source>
        <dbReference type="ARBA" id="ARBA00023308"/>
    </source>
</evidence>
<dbReference type="GO" id="GO:0004370">
    <property type="term" value="F:glycerol kinase activity"/>
    <property type="evidence" value="ECO:0007669"/>
    <property type="project" value="TreeGrafter"/>
</dbReference>
<evidence type="ECO:0000313" key="10">
    <source>
        <dbReference type="EMBL" id="EXG80606.1"/>
    </source>
</evidence>
<keyword evidence="6" id="KW-1015">Disulfide bond</keyword>
<comment type="caution">
    <text evidence="10">The sequence shown here is derived from an EMBL/GenBank/DDBJ whole genome shotgun (WGS) entry which is preliminary data.</text>
</comment>
<evidence type="ECO:0000259" key="8">
    <source>
        <dbReference type="Pfam" id="PF00370"/>
    </source>
</evidence>
<evidence type="ECO:0000256" key="2">
    <source>
        <dbReference type="ARBA" id="ARBA00022679"/>
    </source>
</evidence>
<dbReference type="Pfam" id="PF02782">
    <property type="entry name" value="FGGY_C"/>
    <property type="match status" value="1"/>
</dbReference>
<dbReference type="Proteomes" id="UP000021053">
    <property type="component" value="Unassembled WGS sequence"/>
</dbReference>
<evidence type="ECO:0000256" key="1">
    <source>
        <dbReference type="ARBA" id="ARBA00009156"/>
    </source>
</evidence>
<evidence type="ECO:0000256" key="4">
    <source>
        <dbReference type="ARBA" id="ARBA00022777"/>
    </source>
</evidence>
<dbReference type="Pfam" id="PF00370">
    <property type="entry name" value="FGGY_N"/>
    <property type="match status" value="1"/>
</dbReference>
<keyword evidence="3" id="KW-0547">Nucleotide-binding</keyword>
<evidence type="ECO:0000256" key="6">
    <source>
        <dbReference type="ARBA" id="ARBA00023157"/>
    </source>
</evidence>
<dbReference type="OrthoDB" id="9761504at2"/>
<evidence type="ECO:0000256" key="5">
    <source>
        <dbReference type="ARBA" id="ARBA00022840"/>
    </source>
</evidence>
<dbReference type="GO" id="GO:0005829">
    <property type="term" value="C:cytosol"/>
    <property type="evidence" value="ECO:0007669"/>
    <property type="project" value="TreeGrafter"/>
</dbReference>
<name>A0A011AEZ4_9ACTN</name>
<sequence>MPGYLAVDLGAESGRVLAGAFDGERLEVREIHRFANRPVRDGDDLTWDLKALHEETVRGIGRAADRVEDVRSVGIDGWGSDFGLVDADDRLVAAPWHHRTPRTAAMVAELQKAVEPQALYDVTGTQFLPITTACQLLAMRGSGVLDRADRLLMLPDLIAGRLSGVRRTEQTIASTTQLWDIRRGEWAAGVIDHLGLPRHLFRAEVVPAGTALADLRTRPERLAVVAVAGHDTACAVAAMPSTGDDVGFVSCGTWSLVGVETTAPITTPDARVAGFTNELGVGGRFRFLSNVNGLWLLQESRRVWAGEGRDLGYPELTALAAGSAPYRSLIDPDHPSLLSPGDVPGRIAALCRLTGQPVPTGPAEVTRCILDSLACKYHWVLTRASAISGQPVRTVHLVGGGAANTVLCRLTAELTGLPVVAGPYEATAIGNLLVQIMADGKLSDLTEARALVRSSVPLRRYEPTGDSTGADDAYARFRDVVTRLATETLRDETN</sequence>
<dbReference type="InterPro" id="IPR018484">
    <property type="entry name" value="FGGY_N"/>
</dbReference>
<dbReference type="GO" id="GO:0006071">
    <property type="term" value="P:glycerol metabolic process"/>
    <property type="evidence" value="ECO:0007669"/>
    <property type="project" value="TreeGrafter"/>
</dbReference>
<evidence type="ECO:0000259" key="9">
    <source>
        <dbReference type="Pfam" id="PF02782"/>
    </source>
</evidence>
<evidence type="ECO:0000313" key="11">
    <source>
        <dbReference type="Proteomes" id="UP000021053"/>
    </source>
</evidence>
<gene>
    <name evidence="10" type="ORF">CryarDRAFT_1690</name>
</gene>
<dbReference type="RefSeq" id="WP_051569925.1">
    <property type="nucleotide sequence ID" value="NZ_KK073874.1"/>
</dbReference>
<keyword evidence="4 10" id="KW-0418">Kinase</keyword>
<dbReference type="CDD" id="cd07771">
    <property type="entry name" value="ASKHA_NBD_FGGY_RhaB-like"/>
    <property type="match status" value="1"/>
</dbReference>
<comment type="similarity">
    <text evidence="1">Belongs to the FGGY kinase family.</text>
</comment>
<dbReference type="EMBL" id="JFBT01000001">
    <property type="protein sequence ID" value="EXG80606.1"/>
    <property type="molecule type" value="Genomic_DNA"/>
</dbReference>
<proteinExistence type="inferred from homology"/>
<dbReference type="AlphaFoldDB" id="A0A011AEZ4"/>
<dbReference type="HOGENOM" id="CLU_039395_0_1_11"/>
<feature type="domain" description="Carbohydrate kinase FGGY C-terminal" evidence="9">
    <location>
        <begin position="248"/>
        <end position="438"/>
    </location>
</feature>
<dbReference type="InterPro" id="IPR043129">
    <property type="entry name" value="ATPase_NBD"/>
</dbReference>
<dbReference type="PANTHER" id="PTHR10196">
    <property type="entry name" value="SUGAR KINASE"/>
    <property type="match status" value="1"/>
</dbReference>
<dbReference type="InterPro" id="IPR013449">
    <property type="entry name" value="Rhamnulokinase"/>
</dbReference>
<keyword evidence="11" id="KW-1185">Reference proteome</keyword>
<dbReference type="PATRIC" id="fig|927661.3.peg.1661"/>
<keyword evidence="5" id="KW-0067">ATP-binding</keyword>
<reference evidence="10 11" key="1">
    <citation type="submission" date="2013-07" db="EMBL/GenBank/DDBJ databases">
        <authorList>
            <consortium name="DOE Joint Genome Institute"/>
            <person name="Eisen J."/>
            <person name="Huntemann M."/>
            <person name="Han J."/>
            <person name="Chen A."/>
            <person name="Kyrpides N."/>
            <person name="Mavromatis K."/>
            <person name="Markowitz V."/>
            <person name="Palaniappan K."/>
            <person name="Ivanova N."/>
            <person name="Schaumberg A."/>
            <person name="Pati A."/>
            <person name="Liolios K."/>
            <person name="Nordberg H.P."/>
            <person name="Cantor M.N."/>
            <person name="Hua S.X."/>
            <person name="Woyke T."/>
        </authorList>
    </citation>
    <scope>NUCLEOTIDE SEQUENCE [LARGE SCALE GENOMIC DNA]</scope>
    <source>
        <strain evidence="10 11">DSM 44712</strain>
    </source>
</reference>
<protein>
    <submittedName>
        <fullName evidence="10">Pentulose/hexulose kinase</fullName>
    </submittedName>
</protein>
<dbReference type="GO" id="GO:0008993">
    <property type="term" value="F:rhamnulokinase activity"/>
    <property type="evidence" value="ECO:0007669"/>
    <property type="project" value="InterPro"/>
</dbReference>
<dbReference type="PANTHER" id="PTHR10196:SF93">
    <property type="entry name" value="L-RHAMNULOKINASE"/>
    <property type="match status" value="1"/>
</dbReference>
<dbReference type="GO" id="GO:0019301">
    <property type="term" value="P:rhamnose catabolic process"/>
    <property type="evidence" value="ECO:0007669"/>
    <property type="project" value="InterPro"/>
</dbReference>
<dbReference type="GO" id="GO:0005524">
    <property type="term" value="F:ATP binding"/>
    <property type="evidence" value="ECO:0007669"/>
    <property type="project" value="UniProtKB-KW"/>
</dbReference>
<keyword evidence="7" id="KW-0684">Rhamnose metabolism</keyword>
<dbReference type="InterPro" id="IPR018485">
    <property type="entry name" value="FGGY_C"/>
</dbReference>
<dbReference type="SUPFAM" id="SSF53067">
    <property type="entry name" value="Actin-like ATPase domain"/>
    <property type="match status" value="2"/>
</dbReference>
<feature type="domain" description="Carbohydrate kinase FGGY N-terminal" evidence="8">
    <location>
        <begin position="4"/>
        <end position="234"/>
    </location>
</feature>
<accession>A0A011AEZ4</accession>
<organism evidence="10 11">
    <name type="scientific">Cryptosporangium arvum DSM 44712</name>
    <dbReference type="NCBI Taxonomy" id="927661"/>
    <lineage>
        <taxon>Bacteria</taxon>
        <taxon>Bacillati</taxon>
        <taxon>Actinomycetota</taxon>
        <taxon>Actinomycetes</taxon>
        <taxon>Cryptosporangiales</taxon>
        <taxon>Cryptosporangiaceae</taxon>
        <taxon>Cryptosporangium</taxon>
    </lineage>
</organism>
<evidence type="ECO:0000256" key="3">
    <source>
        <dbReference type="ARBA" id="ARBA00022741"/>
    </source>
</evidence>